<keyword evidence="3" id="KW-0732">Signal</keyword>
<keyword evidence="2" id="KW-1133">Transmembrane helix</keyword>
<proteinExistence type="predicted"/>
<protein>
    <submittedName>
        <fullName evidence="7 8">Cytokine receptor family member b1 isoform X1</fullName>
    </submittedName>
</protein>
<dbReference type="Pfam" id="PF09294">
    <property type="entry name" value="Interfer-bind"/>
    <property type="match status" value="1"/>
</dbReference>
<feature type="compositionally biased region" description="Polar residues" evidence="1">
    <location>
        <begin position="384"/>
        <end position="396"/>
    </location>
</feature>
<dbReference type="CTD" id="569454"/>
<dbReference type="InterPro" id="IPR050650">
    <property type="entry name" value="Type-II_Cytokine-TF_Rcpt"/>
</dbReference>
<sequence length="500" mass="55887">MNCVLLILYVTLLHSVLTSLPAPVNVSIDSHNFYHVLRWDPGPGTPPGTVYNITQSRDDEKEELLTSNTTSLDLLLDNMYEYHLTVQAFYNLTQSKKSKEITFIPSVHTHIDPAEVSLSGCGNCIQVNISMPEPYWGSGIQDLYDYYDPTFKLFWRKATKKPLNSSVVETHDKSYILGNLERGEYCVKVVTEIRINRNTKASAWKCTFTSPEEEQNTGFAALGVGLTLMIVVVGALMISLSFLYYTGFLGKLQATVPRALIVALRQGHTLTPETTRTYLISDTSQIEKQRMHNHPTASHVATSDANSEDRSEDEEEEDNEKYDYLDRDAELSTDESSCSRTSVSDHRKPAVTGNSSSSQLEEPPAEFDTGLVQGGPDQDDSKEATVSFTSEEGQSNVKKDCKVNACDSSGNVNLFSVTISALLVDVEEEQHTRDTLTTRDSDMTLNNAHTQMTESDNQVTVASTCPSQKAFTNYEYEGRHAHEEEEEEEEEEASEYMKHV</sequence>
<keyword evidence="2" id="KW-0472">Membrane</keyword>
<evidence type="ECO:0000313" key="7">
    <source>
        <dbReference type="RefSeq" id="XP_028993093.1"/>
    </source>
</evidence>
<dbReference type="OrthoDB" id="8947665at2759"/>
<evidence type="ECO:0000256" key="2">
    <source>
        <dbReference type="SAM" id="Phobius"/>
    </source>
</evidence>
<evidence type="ECO:0000313" key="8">
    <source>
        <dbReference type="RefSeq" id="XP_040924633.1"/>
    </source>
</evidence>
<dbReference type="KEGG" id="bspl:114847467"/>
<dbReference type="GO" id="GO:0005886">
    <property type="term" value="C:plasma membrane"/>
    <property type="evidence" value="ECO:0007669"/>
    <property type="project" value="TreeGrafter"/>
</dbReference>
<feature type="region of interest" description="Disordered" evidence="1">
    <location>
        <begin position="476"/>
        <end position="500"/>
    </location>
</feature>
<dbReference type="RefSeq" id="XP_040924633.1">
    <property type="nucleotide sequence ID" value="XM_041068699.2"/>
</dbReference>
<dbReference type="InterPro" id="IPR015373">
    <property type="entry name" value="Interferon/interleukin_rcp_dom"/>
</dbReference>
<gene>
    <name evidence="7 8" type="primary">crfb1</name>
</gene>
<feature type="signal peptide" evidence="3">
    <location>
        <begin position="1"/>
        <end position="18"/>
    </location>
</feature>
<keyword evidence="6" id="KW-1185">Reference proteome</keyword>
<feature type="compositionally biased region" description="Acidic residues" evidence="1">
    <location>
        <begin position="484"/>
        <end position="494"/>
    </location>
</feature>
<evidence type="ECO:0000256" key="3">
    <source>
        <dbReference type="SAM" id="SignalP"/>
    </source>
</evidence>
<dbReference type="GO" id="GO:0004896">
    <property type="term" value="F:cytokine receptor activity"/>
    <property type="evidence" value="ECO:0007669"/>
    <property type="project" value="TreeGrafter"/>
</dbReference>
<evidence type="ECO:0000259" key="5">
    <source>
        <dbReference type="Pfam" id="PF09294"/>
    </source>
</evidence>
<evidence type="ECO:0000256" key="1">
    <source>
        <dbReference type="SAM" id="MobiDB-lite"/>
    </source>
</evidence>
<feature type="compositionally biased region" description="Acidic residues" evidence="1">
    <location>
        <begin position="310"/>
        <end position="320"/>
    </location>
</feature>
<dbReference type="GeneID" id="114847467"/>
<reference evidence="7 8" key="1">
    <citation type="submission" date="2025-04" db="UniProtKB">
        <authorList>
            <consortium name="RefSeq"/>
        </authorList>
    </citation>
    <scope>IDENTIFICATION</scope>
</reference>
<feature type="domain" description="Fibronectin type-III" evidence="4">
    <location>
        <begin position="3"/>
        <end position="74"/>
    </location>
</feature>
<feature type="domain" description="Interferon/interleukin receptor" evidence="5">
    <location>
        <begin position="109"/>
        <end position="209"/>
    </location>
</feature>
<dbReference type="Gene3D" id="2.60.40.10">
    <property type="entry name" value="Immunoglobulins"/>
    <property type="match status" value="1"/>
</dbReference>
<feature type="chain" id="PRO_5044651563" evidence="3">
    <location>
        <begin position="19"/>
        <end position="500"/>
    </location>
</feature>
<dbReference type="PANTHER" id="PTHR20859">
    <property type="entry name" value="INTERFERON/INTERLEUKIN RECEPTOR"/>
    <property type="match status" value="1"/>
</dbReference>
<keyword evidence="2" id="KW-0812">Transmembrane</keyword>
<dbReference type="InterPro" id="IPR036116">
    <property type="entry name" value="FN3_sf"/>
</dbReference>
<dbReference type="Proteomes" id="UP000515150">
    <property type="component" value="Chromosome 21"/>
</dbReference>
<keyword evidence="7 8" id="KW-0675">Receptor</keyword>
<feature type="region of interest" description="Disordered" evidence="1">
    <location>
        <begin position="288"/>
        <end position="397"/>
    </location>
</feature>
<evidence type="ECO:0000313" key="6">
    <source>
        <dbReference type="Proteomes" id="UP000515150"/>
    </source>
</evidence>
<dbReference type="RefSeq" id="XP_028993093.1">
    <property type="nucleotide sequence ID" value="XM_029137260.3"/>
</dbReference>
<dbReference type="AlphaFoldDB" id="A0A6P7LGB1"/>
<accession>A0A6P7LGB1</accession>
<organism evidence="6 7">
    <name type="scientific">Betta splendens</name>
    <name type="common">Siamese fighting fish</name>
    <dbReference type="NCBI Taxonomy" id="158456"/>
    <lineage>
        <taxon>Eukaryota</taxon>
        <taxon>Metazoa</taxon>
        <taxon>Chordata</taxon>
        <taxon>Craniata</taxon>
        <taxon>Vertebrata</taxon>
        <taxon>Euteleostomi</taxon>
        <taxon>Actinopterygii</taxon>
        <taxon>Neopterygii</taxon>
        <taxon>Teleostei</taxon>
        <taxon>Neoteleostei</taxon>
        <taxon>Acanthomorphata</taxon>
        <taxon>Anabantaria</taxon>
        <taxon>Anabantiformes</taxon>
        <taxon>Anabantoidei</taxon>
        <taxon>Osphronemidae</taxon>
        <taxon>Betta</taxon>
    </lineage>
</organism>
<feature type="compositionally biased region" description="Basic and acidic residues" evidence="1">
    <location>
        <begin position="321"/>
        <end position="330"/>
    </location>
</feature>
<feature type="transmembrane region" description="Helical" evidence="2">
    <location>
        <begin position="219"/>
        <end position="245"/>
    </location>
</feature>
<dbReference type="PANTHER" id="PTHR20859:SF53">
    <property type="entry name" value="INTERLEUKIN-22 RECEPTOR SUBUNIT ALPHA-1"/>
    <property type="match status" value="1"/>
</dbReference>
<dbReference type="Pfam" id="PF01108">
    <property type="entry name" value="Tissue_fac"/>
    <property type="match status" value="1"/>
</dbReference>
<dbReference type="SUPFAM" id="SSF49265">
    <property type="entry name" value="Fibronectin type III"/>
    <property type="match status" value="2"/>
</dbReference>
<evidence type="ECO:0000259" key="4">
    <source>
        <dbReference type="Pfam" id="PF01108"/>
    </source>
</evidence>
<dbReference type="InterPro" id="IPR003961">
    <property type="entry name" value="FN3_dom"/>
</dbReference>
<name>A0A6P7LGB1_BETSP</name>
<dbReference type="InterPro" id="IPR013783">
    <property type="entry name" value="Ig-like_fold"/>
</dbReference>